<evidence type="ECO:0000259" key="3">
    <source>
        <dbReference type="PROSITE" id="PS50842"/>
    </source>
</evidence>
<dbReference type="PANTHER" id="PTHR31836">
    <property type="match status" value="1"/>
</dbReference>
<protein>
    <submittedName>
        <fullName evidence="4">Expansin-like protein 2</fullName>
    </submittedName>
</protein>
<evidence type="ECO:0000313" key="5">
    <source>
        <dbReference type="Proteomes" id="UP000325902"/>
    </source>
</evidence>
<dbReference type="PROSITE" id="PS50842">
    <property type="entry name" value="EXPANSIN_EG45"/>
    <property type="match status" value="1"/>
</dbReference>
<feature type="chain" id="PRO_5024814342" evidence="2">
    <location>
        <begin position="23"/>
        <end position="233"/>
    </location>
</feature>
<dbReference type="SUPFAM" id="SSF49590">
    <property type="entry name" value="PHL pollen allergen"/>
    <property type="match status" value="1"/>
</dbReference>
<dbReference type="EMBL" id="VCHE01000100">
    <property type="protein sequence ID" value="KAB2571505.1"/>
    <property type="molecule type" value="Genomic_DNA"/>
</dbReference>
<reference evidence="4 5" key="1">
    <citation type="journal article" date="2019" name="Sci. Rep.">
        <title>A multi-omics analysis of the grapevine pathogen Lasiodiplodia theobromae reveals that temperature affects the expression of virulence- and pathogenicity-related genes.</title>
        <authorList>
            <person name="Felix C."/>
            <person name="Meneses R."/>
            <person name="Goncalves M.F.M."/>
            <person name="Tilleman L."/>
            <person name="Duarte A.S."/>
            <person name="Jorrin-Novo J.V."/>
            <person name="Van de Peer Y."/>
            <person name="Deforce D."/>
            <person name="Van Nieuwerburgh F."/>
            <person name="Esteves A.C."/>
            <person name="Alves A."/>
        </authorList>
    </citation>
    <scope>NUCLEOTIDE SEQUENCE [LARGE SCALE GENOMIC DNA]</scope>
    <source>
        <strain evidence="4 5">LA-SOL3</strain>
    </source>
</reference>
<dbReference type="NCBIfam" id="NF041144">
    <property type="entry name" value="expansin_EXLX1"/>
    <property type="match status" value="1"/>
</dbReference>
<feature type="signal peptide" evidence="2">
    <location>
        <begin position="1"/>
        <end position="22"/>
    </location>
</feature>
<dbReference type="InterPro" id="IPR036908">
    <property type="entry name" value="RlpA-like_sf"/>
</dbReference>
<dbReference type="CDD" id="cd22271">
    <property type="entry name" value="DPBB_EXP_N-like"/>
    <property type="match status" value="1"/>
</dbReference>
<keyword evidence="1 2" id="KW-0732">Signal</keyword>
<dbReference type="InterPro" id="IPR036749">
    <property type="entry name" value="Expansin_CBD_sf"/>
</dbReference>
<feature type="domain" description="Expansin-like EG45" evidence="3">
    <location>
        <begin position="51"/>
        <end position="137"/>
    </location>
</feature>
<comment type="caution">
    <text evidence="4">The sequence shown here is derived from an EMBL/GenBank/DDBJ whole genome shotgun (WGS) entry which is preliminary data.</text>
</comment>
<dbReference type="Gene3D" id="2.60.40.760">
    <property type="entry name" value="Expansin, cellulose-binding-like domain"/>
    <property type="match status" value="1"/>
</dbReference>
<gene>
    <name evidence="4" type="primary">expl2</name>
    <name evidence="4" type="ORF">DBV05_g9852</name>
</gene>
<dbReference type="Proteomes" id="UP000325902">
    <property type="component" value="Unassembled WGS sequence"/>
</dbReference>
<organism evidence="4 5">
    <name type="scientific">Lasiodiplodia theobromae</name>
    <dbReference type="NCBI Taxonomy" id="45133"/>
    <lineage>
        <taxon>Eukaryota</taxon>
        <taxon>Fungi</taxon>
        <taxon>Dikarya</taxon>
        <taxon>Ascomycota</taxon>
        <taxon>Pezizomycotina</taxon>
        <taxon>Dothideomycetes</taxon>
        <taxon>Dothideomycetes incertae sedis</taxon>
        <taxon>Botryosphaeriales</taxon>
        <taxon>Botryosphaeriaceae</taxon>
        <taxon>Lasiodiplodia</taxon>
    </lineage>
</organism>
<keyword evidence="5" id="KW-1185">Reference proteome</keyword>
<dbReference type="Gene3D" id="2.40.40.10">
    <property type="entry name" value="RlpA-like domain"/>
    <property type="match status" value="1"/>
</dbReference>
<sequence length="233" mass="24385">MKVNTPTIGAVAATLLSHTVLANPIPGTSPNPLARRSNSGEATFYGGNLNGGMCSFSGYTLPSGIYGTALSDSNWATASNCGACVKVTRGTTSLTAMVVDQCPGCGTNHLDLFQDAFLNLGTATEGIIPVTWEYVKCGITTPITLKNKEGTSAYWFSMQVMNANERVKSLQVSTDGGSTWKDTTRTEYNYFENSSGFGTDTVAIKVTGVSGATIITKDVKVSGGVTKQAASNF</sequence>
<proteinExistence type="predicted"/>
<dbReference type="InterPro" id="IPR051477">
    <property type="entry name" value="Expansin_CellWall"/>
</dbReference>
<name>A0A5N5D1F1_9PEZI</name>
<dbReference type="InterPro" id="IPR007112">
    <property type="entry name" value="Expansin/allergen_DPBB_dom"/>
</dbReference>
<dbReference type="InterPro" id="IPR049818">
    <property type="entry name" value="Expansin_EXLX1-like"/>
</dbReference>
<evidence type="ECO:0000313" key="4">
    <source>
        <dbReference type="EMBL" id="KAB2571505.1"/>
    </source>
</evidence>
<accession>A0A5N5D1F1</accession>
<evidence type="ECO:0000256" key="1">
    <source>
        <dbReference type="ARBA" id="ARBA00022729"/>
    </source>
</evidence>
<dbReference type="OrthoDB" id="406505at2759"/>
<dbReference type="AlphaFoldDB" id="A0A5N5D1F1"/>
<dbReference type="SUPFAM" id="SSF50685">
    <property type="entry name" value="Barwin-like endoglucanases"/>
    <property type="match status" value="1"/>
</dbReference>
<dbReference type="PANTHER" id="PTHR31836:SF21">
    <property type="entry name" value="EXPANSIN-LIKE PROTEIN 7"/>
    <property type="match status" value="1"/>
</dbReference>
<evidence type="ECO:0000256" key="2">
    <source>
        <dbReference type="SAM" id="SignalP"/>
    </source>
</evidence>